<dbReference type="GO" id="GO:0000049">
    <property type="term" value="F:tRNA binding"/>
    <property type="evidence" value="ECO:0007669"/>
    <property type="project" value="UniProtKB-KW"/>
</dbReference>
<protein>
    <recommendedName>
        <fullName evidence="7">tRNA (guanine(26)-N(2))-dimethyltransferase</fullName>
        <ecNumber evidence="7">2.1.1.216</ecNumber>
    </recommendedName>
</protein>
<dbReference type="InterPro" id="IPR002905">
    <property type="entry name" value="Trm1"/>
</dbReference>
<dbReference type="GO" id="GO:0002940">
    <property type="term" value="P:tRNA N2-guanine methylation"/>
    <property type="evidence" value="ECO:0007669"/>
    <property type="project" value="TreeGrafter"/>
</dbReference>
<dbReference type="AlphaFoldDB" id="X1IW99"/>
<keyword evidence="1" id="KW-0820">tRNA-binding</keyword>
<evidence type="ECO:0000256" key="4">
    <source>
        <dbReference type="ARBA" id="ARBA00022691"/>
    </source>
</evidence>
<dbReference type="Gene3D" id="3.40.50.150">
    <property type="entry name" value="Vaccinia Virus protein VP39"/>
    <property type="match status" value="1"/>
</dbReference>
<dbReference type="PANTHER" id="PTHR10631">
    <property type="entry name" value="N 2 ,N 2 -DIMETHYLGUANOSINE TRNA METHYLTRANSFERASE"/>
    <property type="match status" value="1"/>
</dbReference>
<dbReference type="PROSITE" id="PS51626">
    <property type="entry name" value="SAM_MT_TRM1"/>
    <property type="match status" value="1"/>
</dbReference>
<dbReference type="Pfam" id="PF02005">
    <property type="entry name" value="TRM"/>
    <property type="match status" value="1"/>
</dbReference>
<gene>
    <name evidence="8" type="ORF">S03H2_43829</name>
</gene>
<dbReference type="InterPro" id="IPR029063">
    <property type="entry name" value="SAM-dependent_MTases_sf"/>
</dbReference>
<evidence type="ECO:0000256" key="2">
    <source>
        <dbReference type="ARBA" id="ARBA00022603"/>
    </source>
</evidence>
<dbReference type="GO" id="GO:0160104">
    <property type="term" value="F:tRNA (guanine(26)-N2)-dimethyltransferase activity"/>
    <property type="evidence" value="ECO:0007669"/>
    <property type="project" value="UniProtKB-EC"/>
</dbReference>
<evidence type="ECO:0000313" key="8">
    <source>
        <dbReference type="EMBL" id="GAH73510.1"/>
    </source>
</evidence>
<evidence type="ECO:0000256" key="7">
    <source>
        <dbReference type="ARBA" id="ARBA00039099"/>
    </source>
</evidence>
<keyword evidence="5" id="KW-0819">tRNA processing</keyword>
<keyword evidence="4" id="KW-0949">S-adenosyl-L-methionine</keyword>
<feature type="non-terminal residue" evidence="8">
    <location>
        <position position="141"/>
    </location>
</feature>
<dbReference type="SUPFAM" id="SSF53335">
    <property type="entry name" value="S-adenosyl-L-methionine-dependent methyltransferases"/>
    <property type="match status" value="1"/>
</dbReference>
<sequence>MIVFYNQKMEINRDISNLAIMAYDRVYNQHPLIIVDSMAASGISSIRILKDCKNVKKIYINDINPIAVDLINKNLSLNGIYNHPAHIEVSRKEANYLFSEIAQNSYTSSNNRPQKPNVISIDPFGTPNLYIDGAFKAIQKV</sequence>
<organism evidence="8">
    <name type="scientific">marine sediment metagenome</name>
    <dbReference type="NCBI Taxonomy" id="412755"/>
    <lineage>
        <taxon>unclassified sequences</taxon>
        <taxon>metagenomes</taxon>
        <taxon>ecological metagenomes</taxon>
    </lineage>
</organism>
<dbReference type="EMBL" id="BARU01027371">
    <property type="protein sequence ID" value="GAH73510.1"/>
    <property type="molecule type" value="Genomic_DNA"/>
</dbReference>
<reference evidence="8" key="1">
    <citation type="journal article" date="2014" name="Front. Microbiol.">
        <title>High frequency of phylogenetically diverse reductive dehalogenase-homologous genes in deep subseafloor sedimentary metagenomes.</title>
        <authorList>
            <person name="Kawai M."/>
            <person name="Futagami T."/>
            <person name="Toyoda A."/>
            <person name="Takaki Y."/>
            <person name="Nishi S."/>
            <person name="Hori S."/>
            <person name="Arai W."/>
            <person name="Tsubouchi T."/>
            <person name="Morono Y."/>
            <person name="Uchiyama I."/>
            <person name="Ito T."/>
            <person name="Fujiyama A."/>
            <person name="Inagaki F."/>
            <person name="Takami H."/>
        </authorList>
    </citation>
    <scope>NUCLEOTIDE SEQUENCE</scope>
    <source>
        <strain evidence="8">Expedition CK06-06</strain>
    </source>
</reference>
<keyword evidence="3" id="KW-0808">Transferase</keyword>
<dbReference type="EC" id="2.1.1.216" evidence="7"/>
<evidence type="ECO:0000256" key="1">
    <source>
        <dbReference type="ARBA" id="ARBA00022555"/>
    </source>
</evidence>
<accession>X1IW99</accession>
<keyword evidence="2" id="KW-0489">Methyltransferase</keyword>
<comment type="caution">
    <text evidence="8">The sequence shown here is derived from an EMBL/GenBank/DDBJ whole genome shotgun (WGS) entry which is preliminary data.</text>
</comment>
<name>X1IW99_9ZZZZ</name>
<dbReference type="PANTHER" id="PTHR10631:SF3">
    <property type="entry name" value="TRNA (GUANINE(26)-N(2))-DIMETHYLTRANSFERASE"/>
    <property type="match status" value="1"/>
</dbReference>
<evidence type="ECO:0000256" key="3">
    <source>
        <dbReference type="ARBA" id="ARBA00022679"/>
    </source>
</evidence>
<proteinExistence type="predicted"/>
<evidence type="ECO:0000256" key="6">
    <source>
        <dbReference type="ARBA" id="ARBA00022884"/>
    </source>
</evidence>
<evidence type="ECO:0000256" key="5">
    <source>
        <dbReference type="ARBA" id="ARBA00022694"/>
    </source>
</evidence>
<keyword evidence="6" id="KW-0694">RNA-binding</keyword>